<sequence>MIGSGAGHAQALAKAGPLGQQEEIKAVPRIDLDAIAQTNATGYPAPHADIVAGRWVRRLGPASDLSDFGVSHVVLKPGAASSNRHWHEDEDEFVVMLAGEAMLVEEAGRTLLRAGDMAAFPKGEPNGHHLVNESDADCAFLAFGRPPTGDCHYADIDLRWSSGQYRHKDGSGF</sequence>
<keyword evidence="1" id="KW-0479">Metal-binding</keyword>
<name>A0ABU1WZH0_SPHXE</name>
<feature type="domain" description="Cupin type-2" evidence="2">
    <location>
        <begin position="72"/>
        <end position="142"/>
    </location>
</feature>
<protein>
    <submittedName>
        <fullName evidence="3">Cupin superfamily protein</fullName>
    </submittedName>
</protein>
<organism evidence="3 4">
    <name type="scientific">Sphingobium xenophagum</name>
    <dbReference type="NCBI Taxonomy" id="121428"/>
    <lineage>
        <taxon>Bacteria</taxon>
        <taxon>Pseudomonadati</taxon>
        <taxon>Pseudomonadota</taxon>
        <taxon>Alphaproteobacteria</taxon>
        <taxon>Sphingomonadales</taxon>
        <taxon>Sphingomonadaceae</taxon>
        <taxon>Sphingobium</taxon>
    </lineage>
</organism>
<accession>A0ABU1WZH0</accession>
<dbReference type="Pfam" id="PF07883">
    <property type="entry name" value="Cupin_2"/>
    <property type="match status" value="1"/>
</dbReference>
<evidence type="ECO:0000256" key="1">
    <source>
        <dbReference type="ARBA" id="ARBA00022723"/>
    </source>
</evidence>
<evidence type="ECO:0000313" key="3">
    <source>
        <dbReference type="EMBL" id="MDR7154716.1"/>
    </source>
</evidence>
<dbReference type="CDD" id="cd02224">
    <property type="entry name" value="cupin_SPO2919-like"/>
    <property type="match status" value="1"/>
</dbReference>
<dbReference type="InterPro" id="IPR014710">
    <property type="entry name" value="RmlC-like_jellyroll"/>
</dbReference>
<evidence type="ECO:0000259" key="2">
    <source>
        <dbReference type="Pfam" id="PF07883"/>
    </source>
</evidence>
<dbReference type="Proteomes" id="UP001267638">
    <property type="component" value="Unassembled WGS sequence"/>
</dbReference>
<dbReference type="SUPFAM" id="SSF51182">
    <property type="entry name" value="RmlC-like cupins"/>
    <property type="match status" value="1"/>
</dbReference>
<dbReference type="PANTHER" id="PTHR35848:SF9">
    <property type="entry name" value="SLL1358 PROTEIN"/>
    <property type="match status" value="1"/>
</dbReference>
<keyword evidence="4" id="KW-1185">Reference proteome</keyword>
<comment type="caution">
    <text evidence="3">The sequence shown here is derived from an EMBL/GenBank/DDBJ whole genome shotgun (WGS) entry which is preliminary data.</text>
</comment>
<gene>
    <name evidence="3" type="ORF">J2W40_001531</name>
</gene>
<dbReference type="InterPro" id="IPR013096">
    <property type="entry name" value="Cupin_2"/>
</dbReference>
<proteinExistence type="predicted"/>
<dbReference type="InterPro" id="IPR051610">
    <property type="entry name" value="GPI/OXD"/>
</dbReference>
<dbReference type="PANTHER" id="PTHR35848">
    <property type="entry name" value="OXALATE-BINDING PROTEIN"/>
    <property type="match status" value="1"/>
</dbReference>
<evidence type="ECO:0000313" key="4">
    <source>
        <dbReference type="Proteomes" id="UP001267638"/>
    </source>
</evidence>
<dbReference type="InterPro" id="IPR011051">
    <property type="entry name" value="RmlC_Cupin_sf"/>
</dbReference>
<dbReference type="EMBL" id="JAVDWV010000006">
    <property type="protein sequence ID" value="MDR7154716.1"/>
    <property type="molecule type" value="Genomic_DNA"/>
</dbReference>
<dbReference type="Gene3D" id="2.60.120.10">
    <property type="entry name" value="Jelly Rolls"/>
    <property type="match status" value="1"/>
</dbReference>
<reference evidence="3 4" key="1">
    <citation type="submission" date="2023-07" db="EMBL/GenBank/DDBJ databases">
        <title>Sorghum-associated microbial communities from plants grown in Nebraska, USA.</title>
        <authorList>
            <person name="Schachtman D."/>
        </authorList>
    </citation>
    <scope>NUCLEOTIDE SEQUENCE [LARGE SCALE GENOMIC DNA]</scope>
    <source>
        <strain evidence="3 4">4256</strain>
    </source>
</reference>